<evidence type="ECO:0000313" key="4">
    <source>
        <dbReference type="Proteomes" id="UP000276215"/>
    </source>
</evidence>
<keyword evidence="4" id="KW-1185">Reference proteome</keyword>
<dbReference type="Proteomes" id="UP000276215">
    <property type="component" value="Unassembled WGS sequence"/>
</dbReference>
<sequence length="51" mass="5885">MGETARKSDASSRCPEALGRRRVGGEEEARIRVSWRDLRRCAMQVNYCIRT</sequence>
<dbReference type="EMBL" id="ML120372">
    <property type="protein sequence ID" value="RPB01687.1"/>
    <property type="molecule type" value="Genomic_DNA"/>
</dbReference>
<dbReference type="EMBL" id="ML120566">
    <property type="protein sequence ID" value="RPA89589.1"/>
    <property type="molecule type" value="Genomic_DNA"/>
</dbReference>
<proteinExistence type="predicted"/>
<name>A0A3N4IUH2_9PEZI</name>
<gene>
    <name evidence="3" type="ORF">L873DRAFT_1803539</name>
    <name evidence="2" type="ORF">L873DRAFT_1822513</name>
</gene>
<feature type="region of interest" description="Disordered" evidence="1">
    <location>
        <begin position="1"/>
        <end position="27"/>
    </location>
</feature>
<reference evidence="2 4" key="1">
    <citation type="journal article" date="2018" name="Nat. Ecol. Evol.">
        <title>Pezizomycetes genomes reveal the molecular basis of ectomycorrhizal truffle lifestyle.</title>
        <authorList>
            <person name="Murat C."/>
            <person name="Payen T."/>
            <person name="Noel B."/>
            <person name="Kuo A."/>
            <person name="Morin E."/>
            <person name="Chen J."/>
            <person name="Kohler A."/>
            <person name="Krizsan K."/>
            <person name="Balestrini R."/>
            <person name="Da Silva C."/>
            <person name="Montanini B."/>
            <person name="Hainaut M."/>
            <person name="Levati E."/>
            <person name="Barry K.W."/>
            <person name="Belfiori B."/>
            <person name="Cichocki N."/>
            <person name="Clum A."/>
            <person name="Dockter R.B."/>
            <person name="Fauchery L."/>
            <person name="Guy J."/>
            <person name="Iotti M."/>
            <person name="Le Tacon F."/>
            <person name="Lindquist E.A."/>
            <person name="Lipzen A."/>
            <person name="Malagnac F."/>
            <person name="Mello A."/>
            <person name="Molinier V."/>
            <person name="Miyauchi S."/>
            <person name="Poulain J."/>
            <person name="Riccioni C."/>
            <person name="Rubini A."/>
            <person name="Sitrit Y."/>
            <person name="Splivallo R."/>
            <person name="Traeger S."/>
            <person name="Wang M."/>
            <person name="Zifcakova L."/>
            <person name="Wipf D."/>
            <person name="Zambonelli A."/>
            <person name="Paolocci F."/>
            <person name="Nowrousian M."/>
            <person name="Ottonello S."/>
            <person name="Baldrian P."/>
            <person name="Spatafora J.W."/>
            <person name="Henrissat B."/>
            <person name="Nagy L.G."/>
            <person name="Aury J.M."/>
            <person name="Wincker P."/>
            <person name="Grigoriev I.V."/>
            <person name="Bonfante P."/>
            <person name="Martin F.M."/>
        </authorList>
    </citation>
    <scope>NUCLEOTIDE SEQUENCE [LARGE SCALE GENOMIC DNA]</scope>
    <source>
        <strain evidence="2 4">120613-1</strain>
    </source>
</reference>
<organism evidence="2 4">
    <name type="scientific">Choiromyces venosus 120613-1</name>
    <dbReference type="NCBI Taxonomy" id="1336337"/>
    <lineage>
        <taxon>Eukaryota</taxon>
        <taxon>Fungi</taxon>
        <taxon>Dikarya</taxon>
        <taxon>Ascomycota</taxon>
        <taxon>Pezizomycotina</taxon>
        <taxon>Pezizomycetes</taxon>
        <taxon>Pezizales</taxon>
        <taxon>Tuberaceae</taxon>
        <taxon>Choiromyces</taxon>
    </lineage>
</organism>
<dbReference type="AlphaFoldDB" id="A0A3N4IUH2"/>
<evidence type="ECO:0000313" key="3">
    <source>
        <dbReference type="EMBL" id="RPB01687.1"/>
    </source>
</evidence>
<evidence type="ECO:0000313" key="2">
    <source>
        <dbReference type="EMBL" id="RPA89589.1"/>
    </source>
</evidence>
<protein>
    <submittedName>
        <fullName evidence="2">Uncharacterized protein</fullName>
    </submittedName>
</protein>
<evidence type="ECO:0000256" key="1">
    <source>
        <dbReference type="SAM" id="MobiDB-lite"/>
    </source>
</evidence>
<feature type="compositionally biased region" description="Basic and acidic residues" evidence="1">
    <location>
        <begin position="1"/>
        <end position="10"/>
    </location>
</feature>
<accession>A0A3N4IUH2</accession>